<evidence type="ECO:0008006" key="6">
    <source>
        <dbReference type="Google" id="ProtNLM"/>
    </source>
</evidence>
<protein>
    <recommendedName>
        <fullName evidence="6">RING-type domain-containing protein</fullName>
    </recommendedName>
</protein>
<dbReference type="EMBL" id="JAOQAZ010000005">
    <property type="protein sequence ID" value="KAJ4266129.1"/>
    <property type="molecule type" value="Genomic_DNA"/>
</dbReference>
<proteinExistence type="predicted"/>
<sequence length="301" mass="34300">MDDDESLRLAIQLQREDLELWEARKGKRRADASSQDSDLILATCREELDAVESQLSDRALGRSIANAVEEDDATAREIQTVTAAEQEAERDRRYALKLSVNPDARLTLPEATQPDEQPTLDDETIERLKDLDVNSRGGDFVDPVLDYHHAYEAEEDLPHDESSTWAATRRHKNTARCVSCLDSFPERALSQEACSHQYCLQCLNNLAQASLRDESLFPLRCCGQTIPIDHRFFSPLLQRQLRAKKVEFETSDRTYSRRRVSFVKDRRTPVCALKTLRRRRSYALHRLKGGNDAALADGLLT</sequence>
<dbReference type="AlphaFoldDB" id="A0A9W8S5E4"/>
<dbReference type="GO" id="GO:0008270">
    <property type="term" value="F:zinc ion binding"/>
    <property type="evidence" value="ECO:0007669"/>
    <property type="project" value="UniProtKB-KW"/>
</dbReference>
<evidence type="ECO:0000256" key="3">
    <source>
        <dbReference type="ARBA" id="ARBA00022833"/>
    </source>
</evidence>
<evidence type="ECO:0000256" key="1">
    <source>
        <dbReference type="ARBA" id="ARBA00022723"/>
    </source>
</evidence>
<dbReference type="OrthoDB" id="10009520at2759"/>
<dbReference type="SUPFAM" id="SSF57850">
    <property type="entry name" value="RING/U-box"/>
    <property type="match status" value="1"/>
</dbReference>
<evidence type="ECO:0000313" key="4">
    <source>
        <dbReference type="EMBL" id="KAJ4266129.1"/>
    </source>
</evidence>
<keyword evidence="2" id="KW-0863">Zinc-finger</keyword>
<keyword evidence="3" id="KW-0862">Zinc</keyword>
<dbReference type="Proteomes" id="UP001152049">
    <property type="component" value="Unassembled WGS sequence"/>
</dbReference>
<dbReference type="Gene3D" id="3.30.40.10">
    <property type="entry name" value="Zinc/RING finger domain, C3HC4 (zinc finger)"/>
    <property type="match status" value="1"/>
</dbReference>
<keyword evidence="1" id="KW-0479">Metal-binding</keyword>
<dbReference type="InterPro" id="IPR013083">
    <property type="entry name" value="Znf_RING/FYVE/PHD"/>
</dbReference>
<dbReference type="InterPro" id="IPR017907">
    <property type="entry name" value="Znf_RING_CS"/>
</dbReference>
<reference evidence="4" key="1">
    <citation type="submission" date="2022-09" db="EMBL/GenBank/DDBJ databases">
        <title>Fusarium specimens isolated from Avocado Roots.</title>
        <authorList>
            <person name="Stajich J."/>
            <person name="Roper C."/>
            <person name="Heimlech-Rivalta G."/>
        </authorList>
    </citation>
    <scope>NUCLEOTIDE SEQUENCE</scope>
    <source>
        <strain evidence="4">CF00136</strain>
    </source>
</reference>
<dbReference type="PROSITE" id="PS00518">
    <property type="entry name" value="ZF_RING_1"/>
    <property type="match status" value="1"/>
</dbReference>
<keyword evidence="5" id="KW-1185">Reference proteome</keyword>
<evidence type="ECO:0000313" key="5">
    <source>
        <dbReference type="Proteomes" id="UP001152049"/>
    </source>
</evidence>
<name>A0A9W8S5E4_9HYPO</name>
<evidence type="ECO:0000256" key="2">
    <source>
        <dbReference type="ARBA" id="ARBA00022771"/>
    </source>
</evidence>
<gene>
    <name evidence="4" type="ORF">NW762_004109</name>
</gene>
<organism evidence="4 5">
    <name type="scientific">Fusarium torreyae</name>
    <dbReference type="NCBI Taxonomy" id="1237075"/>
    <lineage>
        <taxon>Eukaryota</taxon>
        <taxon>Fungi</taxon>
        <taxon>Dikarya</taxon>
        <taxon>Ascomycota</taxon>
        <taxon>Pezizomycotina</taxon>
        <taxon>Sordariomycetes</taxon>
        <taxon>Hypocreomycetidae</taxon>
        <taxon>Hypocreales</taxon>
        <taxon>Nectriaceae</taxon>
        <taxon>Fusarium</taxon>
    </lineage>
</organism>
<accession>A0A9W8S5E4</accession>
<comment type="caution">
    <text evidence="4">The sequence shown here is derived from an EMBL/GenBank/DDBJ whole genome shotgun (WGS) entry which is preliminary data.</text>
</comment>